<dbReference type="InterPro" id="IPR015422">
    <property type="entry name" value="PyrdxlP-dep_Trfase_small"/>
</dbReference>
<comment type="cofactor">
    <cofactor evidence="1">
        <name>pyridoxal 5'-phosphate</name>
        <dbReference type="ChEBI" id="CHEBI:597326"/>
    </cofactor>
</comment>
<comment type="caution">
    <text evidence="5">The sequence shown here is derived from an EMBL/GenBank/DDBJ whole genome shotgun (WGS) entry which is preliminary data.</text>
</comment>
<dbReference type="Pfam" id="PF00155">
    <property type="entry name" value="Aminotran_1_2"/>
    <property type="match status" value="1"/>
</dbReference>
<keyword evidence="6" id="KW-1185">Reference proteome</keyword>
<dbReference type="EMBL" id="JBHTJO010000001">
    <property type="protein sequence ID" value="MFD0987684.1"/>
    <property type="molecule type" value="Genomic_DNA"/>
</dbReference>
<protein>
    <submittedName>
        <fullName evidence="5">Aminotransferase class I/II-fold pyridoxal phosphate-dependent enzyme</fullName>
    </submittedName>
</protein>
<accession>A0ABW3JBQ7</accession>
<evidence type="ECO:0000313" key="6">
    <source>
        <dbReference type="Proteomes" id="UP001597102"/>
    </source>
</evidence>
<dbReference type="PANTHER" id="PTHR13693:SF100">
    <property type="entry name" value="8-AMINO-7-OXONONANOATE SYNTHASE"/>
    <property type="match status" value="1"/>
</dbReference>
<dbReference type="InterPro" id="IPR004839">
    <property type="entry name" value="Aminotransferase_I/II_large"/>
</dbReference>
<dbReference type="Gene3D" id="3.90.1150.10">
    <property type="entry name" value="Aspartate Aminotransferase, domain 1"/>
    <property type="match status" value="1"/>
</dbReference>
<dbReference type="RefSeq" id="WP_379089907.1">
    <property type="nucleotide sequence ID" value="NZ_JBHTJO010000001.1"/>
</dbReference>
<dbReference type="Proteomes" id="UP001597102">
    <property type="component" value="Unassembled WGS sequence"/>
</dbReference>
<dbReference type="CDD" id="cd06454">
    <property type="entry name" value="KBL_like"/>
    <property type="match status" value="1"/>
</dbReference>
<feature type="domain" description="Aminotransferase class I/classII large" evidence="4">
    <location>
        <begin position="41"/>
        <end position="382"/>
    </location>
</feature>
<evidence type="ECO:0000256" key="3">
    <source>
        <dbReference type="ARBA" id="ARBA00022898"/>
    </source>
</evidence>
<name>A0ABW3JBQ7_9HYPH</name>
<dbReference type="InterPro" id="IPR050087">
    <property type="entry name" value="AON_synthase_class-II"/>
</dbReference>
<gene>
    <name evidence="5" type="ORF">ACFQ2F_11310</name>
</gene>
<sequence>MARSESRYGAYLADQADAGLQRSLIDMRPLDARLIEVAGRTYVNFSSNDYLALRFHPAVIARAKLWLDAFGAGSGASRLVTGNLEAFSVVEAKIAKLKKKEAALVMASGFQANGAVLQALLDSKVLGAKPLVFADKLNHASMHFGCAAAGVRQQRYRHRDADHLAELLKKTEGEEAPRFILTESVFSMDGDVAPLEEIGALAREYDATLIVDDAHGTGVLGEEGEGLSGSADIVIGTASKALGGFGAYVACSKRVRDYLVNRCSGLIYSTALPPAVLGAMDAALDLLPSQREARTTVARLSRRFREGVHGLEFETGASETQIVPVIVGSAQAANGLSKKLKATGSWATAIRPPTVPKGTARLRFAFTAAHTDEDVDDLLEVLEESGPGSISGRLAAE</sequence>
<dbReference type="SUPFAM" id="SSF53383">
    <property type="entry name" value="PLP-dependent transferases"/>
    <property type="match status" value="1"/>
</dbReference>
<evidence type="ECO:0000256" key="2">
    <source>
        <dbReference type="ARBA" id="ARBA00022679"/>
    </source>
</evidence>
<proteinExistence type="predicted"/>
<dbReference type="InterPro" id="IPR015421">
    <property type="entry name" value="PyrdxlP-dep_Trfase_major"/>
</dbReference>
<keyword evidence="2" id="KW-0808">Transferase</keyword>
<keyword evidence="5" id="KW-0032">Aminotransferase</keyword>
<dbReference type="InterPro" id="IPR015424">
    <property type="entry name" value="PyrdxlP-dep_Trfase"/>
</dbReference>
<reference evidence="6" key="1">
    <citation type="journal article" date="2019" name="Int. J. Syst. Evol. Microbiol.">
        <title>The Global Catalogue of Microorganisms (GCM) 10K type strain sequencing project: providing services to taxonomists for standard genome sequencing and annotation.</title>
        <authorList>
            <consortium name="The Broad Institute Genomics Platform"/>
            <consortium name="The Broad Institute Genome Sequencing Center for Infectious Disease"/>
            <person name="Wu L."/>
            <person name="Ma J."/>
        </authorList>
    </citation>
    <scope>NUCLEOTIDE SEQUENCE [LARGE SCALE GENOMIC DNA]</scope>
    <source>
        <strain evidence="6">CCUG 61697</strain>
    </source>
</reference>
<dbReference type="Gene3D" id="3.40.640.10">
    <property type="entry name" value="Type I PLP-dependent aspartate aminotransferase-like (Major domain)"/>
    <property type="match status" value="1"/>
</dbReference>
<dbReference type="GO" id="GO:0008483">
    <property type="term" value="F:transaminase activity"/>
    <property type="evidence" value="ECO:0007669"/>
    <property type="project" value="UniProtKB-KW"/>
</dbReference>
<evidence type="ECO:0000259" key="4">
    <source>
        <dbReference type="Pfam" id="PF00155"/>
    </source>
</evidence>
<dbReference type="PANTHER" id="PTHR13693">
    <property type="entry name" value="CLASS II AMINOTRANSFERASE/8-AMINO-7-OXONONANOATE SYNTHASE"/>
    <property type="match status" value="1"/>
</dbReference>
<evidence type="ECO:0000313" key="5">
    <source>
        <dbReference type="EMBL" id="MFD0987684.1"/>
    </source>
</evidence>
<organism evidence="5 6">
    <name type="scientific">Methyloligella solikamskensis</name>
    <dbReference type="NCBI Taxonomy" id="1177756"/>
    <lineage>
        <taxon>Bacteria</taxon>
        <taxon>Pseudomonadati</taxon>
        <taxon>Pseudomonadota</taxon>
        <taxon>Alphaproteobacteria</taxon>
        <taxon>Hyphomicrobiales</taxon>
        <taxon>Hyphomicrobiaceae</taxon>
        <taxon>Methyloligella</taxon>
    </lineage>
</organism>
<evidence type="ECO:0000256" key="1">
    <source>
        <dbReference type="ARBA" id="ARBA00001933"/>
    </source>
</evidence>
<keyword evidence="3" id="KW-0663">Pyridoxal phosphate</keyword>